<reference evidence="11" key="1">
    <citation type="submission" date="2016-02" db="EMBL/GenBank/DDBJ databases">
        <title>Genome sequence of Bacillus trypoxylicola KCTC 13244(T).</title>
        <authorList>
            <person name="Jeong H."/>
            <person name="Park S.-H."/>
            <person name="Choi S.-K."/>
        </authorList>
    </citation>
    <scope>NUCLEOTIDE SEQUENCE [LARGE SCALE GENOMIC DNA]</scope>
    <source>
        <strain evidence="11">KCTC 13244</strain>
    </source>
</reference>
<evidence type="ECO:0000256" key="3">
    <source>
        <dbReference type="ARBA" id="ARBA00018323"/>
    </source>
</evidence>
<dbReference type="Gene3D" id="3.30.950.10">
    <property type="entry name" value="Methyltransferase, Cobalt-precorrin-4 Transmethylase, Domain 2"/>
    <property type="match status" value="1"/>
</dbReference>
<proteinExistence type="inferred from homology"/>
<evidence type="ECO:0000313" key="11">
    <source>
        <dbReference type="EMBL" id="KYG32136.1"/>
    </source>
</evidence>
<dbReference type="InterPro" id="IPR003043">
    <property type="entry name" value="Uropor_MeTrfase_CS"/>
</dbReference>
<dbReference type="AlphaFoldDB" id="A0A162EA49"/>
<dbReference type="FunFam" id="3.40.1010.10:FF:000001">
    <property type="entry name" value="Siroheme synthase"/>
    <property type="match status" value="1"/>
</dbReference>
<dbReference type="PANTHER" id="PTHR45790">
    <property type="entry name" value="SIROHEME SYNTHASE-RELATED"/>
    <property type="match status" value="1"/>
</dbReference>
<dbReference type="InterPro" id="IPR050161">
    <property type="entry name" value="Siro_Cobalamin_biosynth"/>
</dbReference>
<dbReference type="SUPFAM" id="SSF53790">
    <property type="entry name" value="Tetrapyrrole methylase"/>
    <property type="match status" value="1"/>
</dbReference>
<dbReference type="PROSITE" id="PS00839">
    <property type="entry name" value="SUMT_1"/>
    <property type="match status" value="1"/>
</dbReference>
<dbReference type="EC" id="2.1.1.107" evidence="2"/>
<dbReference type="Pfam" id="PF00590">
    <property type="entry name" value="TP_methylase"/>
    <property type="match status" value="1"/>
</dbReference>
<name>A0A162EA49_9BACI</name>
<dbReference type="GO" id="GO:0004851">
    <property type="term" value="F:uroporphyrin-III C-methyltransferase activity"/>
    <property type="evidence" value="ECO:0007669"/>
    <property type="project" value="UniProtKB-EC"/>
</dbReference>
<dbReference type="InterPro" id="IPR014777">
    <property type="entry name" value="4pyrrole_Mease_sub1"/>
</dbReference>
<dbReference type="NCBIfam" id="TIGR01469">
    <property type="entry name" value="cobA_cysG_Cterm"/>
    <property type="match status" value="1"/>
</dbReference>
<dbReference type="InterPro" id="IPR036108">
    <property type="entry name" value="4pyrrol_syn_uPrphyn_synt_sf"/>
</dbReference>
<comment type="similarity">
    <text evidence="1 9">Belongs to the precorrin methyltransferase family.</text>
</comment>
<gene>
    <name evidence="11" type="ORF">AZF04_05035</name>
</gene>
<dbReference type="InterPro" id="IPR035996">
    <property type="entry name" value="4pyrrol_Methylase_sf"/>
</dbReference>
<protein>
    <recommendedName>
        <fullName evidence="3">Uroporphyrinogen-III C-methyltransferase</fullName>
        <ecNumber evidence="2">2.1.1.107</ecNumber>
    </recommendedName>
    <alternativeName>
        <fullName evidence="8">Uroporphyrinogen III methylase</fullName>
    </alternativeName>
</protein>
<keyword evidence="7" id="KW-0627">Porphyrin biosynthesis</keyword>
<dbReference type="STRING" id="519424.AZF04_05035"/>
<evidence type="ECO:0000259" key="10">
    <source>
        <dbReference type="Pfam" id="PF00590"/>
    </source>
</evidence>
<evidence type="ECO:0000256" key="8">
    <source>
        <dbReference type="ARBA" id="ARBA00079776"/>
    </source>
</evidence>
<dbReference type="InterPro" id="IPR006366">
    <property type="entry name" value="CobA/CysG_C"/>
</dbReference>
<dbReference type="NCBIfam" id="NF004790">
    <property type="entry name" value="PRK06136.1"/>
    <property type="match status" value="1"/>
</dbReference>
<dbReference type="InterPro" id="IPR014776">
    <property type="entry name" value="4pyrrole_Mease_sub2"/>
</dbReference>
<evidence type="ECO:0000256" key="1">
    <source>
        <dbReference type="ARBA" id="ARBA00005879"/>
    </source>
</evidence>
<keyword evidence="6" id="KW-0949">S-adenosyl-L-methionine</keyword>
<evidence type="ECO:0000256" key="7">
    <source>
        <dbReference type="ARBA" id="ARBA00023244"/>
    </source>
</evidence>
<organism evidence="11 12">
    <name type="scientific">Alkalihalobacillus trypoxylicola</name>
    <dbReference type="NCBI Taxonomy" id="519424"/>
    <lineage>
        <taxon>Bacteria</taxon>
        <taxon>Bacillati</taxon>
        <taxon>Bacillota</taxon>
        <taxon>Bacilli</taxon>
        <taxon>Bacillales</taxon>
        <taxon>Bacillaceae</taxon>
        <taxon>Alkalihalobacillus</taxon>
    </lineage>
</organism>
<keyword evidence="12" id="KW-1185">Reference proteome</keyword>
<evidence type="ECO:0000256" key="2">
    <source>
        <dbReference type="ARBA" id="ARBA00012162"/>
    </source>
</evidence>
<dbReference type="Gene3D" id="3.40.1010.10">
    <property type="entry name" value="Cobalt-precorrin-4 Transmethylase, Domain 1"/>
    <property type="match status" value="1"/>
</dbReference>
<evidence type="ECO:0000313" key="12">
    <source>
        <dbReference type="Proteomes" id="UP000075806"/>
    </source>
</evidence>
<keyword evidence="5 9" id="KW-0808">Transferase</keyword>
<feature type="domain" description="Tetrapyrrole methylase" evidence="10">
    <location>
        <begin position="13"/>
        <end position="225"/>
    </location>
</feature>
<accession>A0A162EA49</accession>
<keyword evidence="4 9" id="KW-0489">Methyltransferase</keyword>
<sequence>MVFNLGEEVKKGKVYLVGAGPGDKRLLTIKALEVLQIADVILYDRLVNPLLLESSKVDAELVYCGKLPDRHILRQEAINEKLVQFGKENKIVVRLKGGDPSVFGRVAEEIEALETENIPYEVIPGITAGIAAATYAGISVTHRQHGGSFAVVTGHNKTEDGKPTVDWHSLAKGIDTIAFYMGVSNLSYISNQLLLNGKKSSTPVSIIQWGTLGKQKVVTGTLENITEKAKLHHIQNPAITLVGDVNQLRKNKSWFEKQPLFGRHILFVKTSSEHSETAQALTDLGADVFEFPRWNWNEVHSKTPLWSDYEEILFLSPTIIDAFFEKIRKEQIDIRFIKAKFLCLSELSKRQLQKYGCQSQKIRHWEPTEQSLVIGDAIYDRQKWQEKWSNADYVSLGYQEIVPQSIQTFRRLWDEERIETIVFPNIKAIKVFVDALKEASFSVEDVSKCTEIICYSEEIANIARAYQFKAAKVNATLKDKHQLIDRLLTIEGKG</sequence>
<evidence type="ECO:0000256" key="4">
    <source>
        <dbReference type="ARBA" id="ARBA00022603"/>
    </source>
</evidence>
<evidence type="ECO:0000256" key="6">
    <source>
        <dbReference type="ARBA" id="ARBA00022691"/>
    </source>
</evidence>
<evidence type="ECO:0000256" key="9">
    <source>
        <dbReference type="RuleBase" id="RU003960"/>
    </source>
</evidence>
<evidence type="ECO:0000256" key="5">
    <source>
        <dbReference type="ARBA" id="ARBA00022679"/>
    </source>
</evidence>
<comment type="caution">
    <text evidence="11">The sequence shown here is derived from an EMBL/GenBank/DDBJ whole genome shotgun (WGS) entry which is preliminary data.</text>
</comment>
<dbReference type="FunFam" id="3.30.950.10:FF:000001">
    <property type="entry name" value="Siroheme synthase"/>
    <property type="match status" value="1"/>
</dbReference>
<dbReference type="GO" id="GO:0032259">
    <property type="term" value="P:methylation"/>
    <property type="evidence" value="ECO:0007669"/>
    <property type="project" value="UniProtKB-KW"/>
</dbReference>
<dbReference type="GO" id="GO:0004852">
    <property type="term" value="F:uroporphyrinogen-III synthase activity"/>
    <property type="evidence" value="ECO:0007669"/>
    <property type="project" value="InterPro"/>
</dbReference>
<dbReference type="Proteomes" id="UP000075806">
    <property type="component" value="Unassembled WGS sequence"/>
</dbReference>
<dbReference type="CDD" id="cd11642">
    <property type="entry name" value="SUMT"/>
    <property type="match status" value="1"/>
</dbReference>
<dbReference type="SUPFAM" id="SSF69618">
    <property type="entry name" value="HemD-like"/>
    <property type="match status" value="1"/>
</dbReference>
<dbReference type="PROSITE" id="PS00840">
    <property type="entry name" value="SUMT_2"/>
    <property type="match status" value="1"/>
</dbReference>
<dbReference type="EMBL" id="LTAO01000012">
    <property type="protein sequence ID" value="KYG32136.1"/>
    <property type="molecule type" value="Genomic_DNA"/>
</dbReference>
<dbReference type="InterPro" id="IPR000878">
    <property type="entry name" value="4pyrrol_Mease"/>
</dbReference>
<dbReference type="PANTHER" id="PTHR45790:SF3">
    <property type="entry name" value="S-ADENOSYL-L-METHIONINE-DEPENDENT UROPORPHYRINOGEN III METHYLTRANSFERASE, CHLOROPLASTIC"/>
    <property type="match status" value="1"/>
</dbReference>
<dbReference type="Gene3D" id="3.40.50.10090">
    <property type="match status" value="1"/>
</dbReference>
<dbReference type="GO" id="GO:0019354">
    <property type="term" value="P:siroheme biosynthetic process"/>
    <property type="evidence" value="ECO:0007669"/>
    <property type="project" value="InterPro"/>
</dbReference>